<gene>
    <name evidence="1" type="ORF">ACA1_231430</name>
</gene>
<dbReference type="RefSeq" id="XP_004346631.1">
    <property type="nucleotide sequence ID" value="XM_004346581.1"/>
</dbReference>
<feature type="non-terminal residue" evidence="1">
    <location>
        <position position="1"/>
    </location>
</feature>
<dbReference type="GeneID" id="14922595"/>
<dbReference type="AlphaFoldDB" id="L8HBC6"/>
<organism evidence="1 2">
    <name type="scientific">Acanthamoeba castellanii (strain ATCC 30010 / Neff)</name>
    <dbReference type="NCBI Taxonomy" id="1257118"/>
    <lineage>
        <taxon>Eukaryota</taxon>
        <taxon>Amoebozoa</taxon>
        <taxon>Discosea</taxon>
        <taxon>Longamoebia</taxon>
        <taxon>Centramoebida</taxon>
        <taxon>Acanthamoebidae</taxon>
        <taxon>Acanthamoeba</taxon>
    </lineage>
</organism>
<accession>L8HBC6</accession>
<evidence type="ECO:0000313" key="1">
    <source>
        <dbReference type="EMBL" id="ELR21686.1"/>
    </source>
</evidence>
<dbReference type="VEuPathDB" id="AmoebaDB:ACA1_231430"/>
<dbReference type="EMBL" id="KB007901">
    <property type="protein sequence ID" value="ELR21686.1"/>
    <property type="molecule type" value="Genomic_DNA"/>
</dbReference>
<name>L8HBC6_ACACF</name>
<keyword evidence="2" id="KW-1185">Reference proteome</keyword>
<protein>
    <submittedName>
        <fullName evidence="1">Uncharacterized protein</fullName>
    </submittedName>
</protein>
<reference evidence="1" key="1">
    <citation type="journal article" date="2013" name="Genome Biol.">
        <title>Genome of Acanthamoeba castellanii highlights extensive lateral gene transfer and early evolution of tyrosine kinase signaling.</title>
        <authorList>
            <person name="Clarke M."/>
            <person name="Lohan A.J."/>
            <person name="Liu B."/>
            <person name="Lagkouvardos I."/>
            <person name="Roy S."/>
            <person name="Zafar N."/>
            <person name="Bertelli C."/>
            <person name="Schilde C."/>
            <person name="Kianianmomeni A."/>
            <person name="Burglin T.R."/>
            <person name="Frech C."/>
            <person name="Turcotte B."/>
            <person name="Kopec K.O."/>
            <person name="Synnott J.M."/>
            <person name="Choo C."/>
            <person name="Paponov I."/>
            <person name="Finkler A."/>
            <person name="Soon Heng Tan C."/>
            <person name="Hutchins A.P."/>
            <person name="Weinmeier T."/>
            <person name="Rattei T."/>
            <person name="Chu J.S."/>
            <person name="Gimenez G."/>
            <person name="Irimia M."/>
            <person name="Rigden D.J."/>
            <person name="Fitzpatrick D.A."/>
            <person name="Lorenzo-Morales J."/>
            <person name="Bateman A."/>
            <person name="Chiu C.H."/>
            <person name="Tang P."/>
            <person name="Hegemann P."/>
            <person name="Fromm H."/>
            <person name="Raoult D."/>
            <person name="Greub G."/>
            <person name="Miranda-Saavedra D."/>
            <person name="Chen N."/>
            <person name="Nash P."/>
            <person name="Ginger M.L."/>
            <person name="Horn M."/>
            <person name="Schaap P."/>
            <person name="Caler L."/>
            <person name="Loftus B."/>
        </authorList>
    </citation>
    <scope>NUCLEOTIDE SEQUENCE [LARGE SCALE GENOMIC DNA]</scope>
    <source>
        <strain evidence="1">Neff</strain>
    </source>
</reference>
<sequence length="395" mass="42928">SLFKLLSIKSTISIASELTSGEKSSAAKAKLEDTKQKQIALLVSNSTSLKSACEICKGQCKTFMFICSTIRPELLKDILGMSDGCPLALWAAINNCYGNNDVALQAAQCNLRRPDIYLICPGNSIHSVWAHIQALISVLATETGRHKMLEQSRLVILVTVLKSIDPAFEAQFNTLADDSTVEVAPHAATLVAMTTTAITTASSMPMHTSPSTMLTAMTTATTTAHPSNFTIISKSNAHTVTPTMEATINNTSHVNYSVFSLLRLLSYRSGNLFYFNITFSPTPTCASLLAALSTFSPQLCMDLIHCHLGHASKAHCQESIQQSTNFSNQENALHNIAASFPSSVHICYIQLDNAKELNAHISKWIAEVGGRRKPTPLYTSKYNGVTEQFNCKIMT</sequence>
<proteinExistence type="predicted"/>
<evidence type="ECO:0000313" key="2">
    <source>
        <dbReference type="Proteomes" id="UP000011083"/>
    </source>
</evidence>
<dbReference type="KEGG" id="acan:ACA1_231430"/>
<dbReference type="Proteomes" id="UP000011083">
    <property type="component" value="Unassembled WGS sequence"/>
</dbReference>